<reference evidence="2 3" key="1">
    <citation type="journal article" date="2019" name="PLoS Biol.">
        <title>Sex chromosomes control vertical transmission of feminizing Wolbachia symbionts in an isopod.</title>
        <authorList>
            <person name="Becking T."/>
            <person name="Chebbi M.A."/>
            <person name="Giraud I."/>
            <person name="Moumen B."/>
            <person name="Laverre T."/>
            <person name="Caubet Y."/>
            <person name="Peccoud J."/>
            <person name="Gilbert C."/>
            <person name="Cordaux R."/>
        </authorList>
    </citation>
    <scope>NUCLEOTIDE SEQUENCE [LARGE SCALE GENOMIC DNA]</scope>
    <source>
        <strain evidence="2">ANa2</strain>
        <tissue evidence="2">Whole body excluding digestive tract and cuticle</tissue>
    </source>
</reference>
<evidence type="ECO:0000313" key="2">
    <source>
        <dbReference type="EMBL" id="KAB7495522.1"/>
    </source>
</evidence>
<feature type="signal peptide" evidence="1">
    <location>
        <begin position="1"/>
        <end position="19"/>
    </location>
</feature>
<gene>
    <name evidence="2" type="ORF">Anas_06198</name>
</gene>
<dbReference type="Proteomes" id="UP000326759">
    <property type="component" value="Unassembled WGS sequence"/>
</dbReference>
<dbReference type="AlphaFoldDB" id="A0A5N5SNV9"/>
<comment type="caution">
    <text evidence="2">The sequence shown here is derived from an EMBL/GenBank/DDBJ whole genome shotgun (WGS) entry which is preliminary data.</text>
</comment>
<keyword evidence="1" id="KW-0732">Signal</keyword>
<protein>
    <submittedName>
        <fullName evidence="2">Uncharacterized protein</fullName>
    </submittedName>
</protein>
<proteinExistence type="predicted"/>
<organism evidence="2 3">
    <name type="scientific">Armadillidium nasatum</name>
    <dbReference type="NCBI Taxonomy" id="96803"/>
    <lineage>
        <taxon>Eukaryota</taxon>
        <taxon>Metazoa</taxon>
        <taxon>Ecdysozoa</taxon>
        <taxon>Arthropoda</taxon>
        <taxon>Crustacea</taxon>
        <taxon>Multicrustacea</taxon>
        <taxon>Malacostraca</taxon>
        <taxon>Eumalacostraca</taxon>
        <taxon>Peracarida</taxon>
        <taxon>Isopoda</taxon>
        <taxon>Oniscidea</taxon>
        <taxon>Crinocheta</taxon>
        <taxon>Armadillidiidae</taxon>
        <taxon>Armadillidium</taxon>
    </lineage>
</organism>
<dbReference type="EMBL" id="SEYY01022485">
    <property type="protein sequence ID" value="KAB7495522.1"/>
    <property type="molecule type" value="Genomic_DNA"/>
</dbReference>
<keyword evidence="3" id="KW-1185">Reference proteome</keyword>
<dbReference type="OrthoDB" id="6374722at2759"/>
<name>A0A5N5SNV9_9CRUS</name>
<accession>A0A5N5SNV9</accession>
<evidence type="ECO:0000256" key="1">
    <source>
        <dbReference type="SAM" id="SignalP"/>
    </source>
</evidence>
<evidence type="ECO:0000313" key="3">
    <source>
        <dbReference type="Proteomes" id="UP000326759"/>
    </source>
</evidence>
<feature type="chain" id="PRO_5024309309" evidence="1">
    <location>
        <begin position="20"/>
        <end position="161"/>
    </location>
</feature>
<sequence length="161" mass="17816">MKLWGIALCLLIVAYTCGGEEGNETGADRKKKLLIAKYRTRTHVSLTTITSTAVLTCQLAPPNSVACKKRRRKRAAKVLSIDNKDVFRDELSPSSVTDLRNNDEKLVTERKADRDGRFKIVFWSKVTSQYTITTTSINSALTFSLTFFCSVGGASYPPLCG</sequence>